<proteinExistence type="predicted"/>
<dbReference type="AlphaFoldDB" id="A0A2V3IVN4"/>
<feature type="compositionally biased region" description="Basic and acidic residues" evidence="1">
    <location>
        <begin position="83"/>
        <end position="106"/>
    </location>
</feature>
<protein>
    <submittedName>
        <fullName evidence="2">Uncharacterized protein</fullName>
    </submittedName>
</protein>
<accession>A0A2V3IVN4</accession>
<sequence length="134" mass="14673">MTQMVVPVTCQEHGLILVQNGSKLVKKHVTLIANSIRDNIPNQPFSVYVSNSGDKPAKLPKNTVIGHSYPAPENIFALVRSTEVGHPREGGGDTKIAKPNPAERHGPLRRPFGESCNEDDQEGEVEEKGEDEDH</sequence>
<comment type="caution">
    <text evidence="2">The sequence shown here is derived from an EMBL/GenBank/DDBJ whole genome shotgun (WGS) entry which is preliminary data.</text>
</comment>
<evidence type="ECO:0000313" key="2">
    <source>
        <dbReference type="EMBL" id="PXF46194.1"/>
    </source>
</evidence>
<feature type="compositionally biased region" description="Acidic residues" evidence="1">
    <location>
        <begin position="116"/>
        <end position="134"/>
    </location>
</feature>
<evidence type="ECO:0000256" key="1">
    <source>
        <dbReference type="SAM" id="MobiDB-lite"/>
    </source>
</evidence>
<feature type="region of interest" description="Disordered" evidence="1">
    <location>
        <begin position="80"/>
        <end position="134"/>
    </location>
</feature>
<name>A0A2V3IVN4_9FLOR</name>
<reference evidence="2 3" key="1">
    <citation type="journal article" date="2018" name="Mol. Biol. Evol.">
        <title>Analysis of the draft genome of the red seaweed Gracilariopsis chorda provides insights into genome size evolution in Rhodophyta.</title>
        <authorList>
            <person name="Lee J."/>
            <person name="Yang E.C."/>
            <person name="Graf L."/>
            <person name="Yang J.H."/>
            <person name="Qiu H."/>
            <person name="Zel Zion U."/>
            <person name="Chan C.X."/>
            <person name="Stephens T.G."/>
            <person name="Weber A.P.M."/>
            <person name="Boo G.H."/>
            <person name="Boo S.M."/>
            <person name="Kim K.M."/>
            <person name="Shin Y."/>
            <person name="Jung M."/>
            <person name="Lee S.J."/>
            <person name="Yim H.S."/>
            <person name="Lee J.H."/>
            <person name="Bhattacharya D."/>
            <person name="Yoon H.S."/>
        </authorList>
    </citation>
    <scope>NUCLEOTIDE SEQUENCE [LARGE SCALE GENOMIC DNA]</scope>
    <source>
        <strain evidence="2 3">SKKU-2015</strain>
        <tissue evidence="2">Whole body</tissue>
    </source>
</reference>
<organism evidence="2 3">
    <name type="scientific">Gracilariopsis chorda</name>
    <dbReference type="NCBI Taxonomy" id="448386"/>
    <lineage>
        <taxon>Eukaryota</taxon>
        <taxon>Rhodophyta</taxon>
        <taxon>Florideophyceae</taxon>
        <taxon>Rhodymeniophycidae</taxon>
        <taxon>Gracilariales</taxon>
        <taxon>Gracilariaceae</taxon>
        <taxon>Gracilariopsis</taxon>
    </lineage>
</organism>
<keyword evidence="3" id="KW-1185">Reference proteome</keyword>
<evidence type="ECO:0000313" key="3">
    <source>
        <dbReference type="Proteomes" id="UP000247409"/>
    </source>
</evidence>
<dbReference type="EMBL" id="NBIV01000043">
    <property type="protein sequence ID" value="PXF46194.1"/>
    <property type="molecule type" value="Genomic_DNA"/>
</dbReference>
<gene>
    <name evidence="2" type="ORF">BWQ96_04071</name>
</gene>
<dbReference type="Proteomes" id="UP000247409">
    <property type="component" value="Unassembled WGS sequence"/>
</dbReference>